<comment type="subcellular location">
    <subcellularLocation>
        <location evidence="1">Cell membrane</location>
        <topology evidence="1">Multi-pass membrane protein</topology>
    </subcellularLocation>
</comment>
<keyword evidence="4" id="KW-1003">Cell membrane</keyword>
<evidence type="ECO:0000256" key="5">
    <source>
        <dbReference type="ARBA" id="ARBA00022692"/>
    </source>
</evidence>
<sequence>MASVCPSSEVQEPVSAYRPAPFSTAGSVDSVHKLAPRFGRTSNITGIIVTEGQEQNDLAEDYLRGILATAIIIFVVILTWMIALLILKCCGKRRVGVFSGQPVTLTWKQSSKQVPQEETHGEDVSETRNEQEDIYGEGTSETEATPRITNTKLKDMSTDRGDPEEDLRIVSSQDQDKGRAIRMRRLRITALCAGVGVFVGSILMVTKGLNHLQNSIDDSRTGLMDGRRLALEAASLIEFYKTTEKSVVSDINSIIPQLNTFCPNIRERICQVTQSGKLTESCDYTDIPFGDILEALDLPNVDANVVFDEATAVLDGQGFDGEDLPDDTDSLPDNLPGNIPQSIQGGVPAVGQPGSRALQNSDSLDGIQNDLEEIADDMLDYDQKVDEFEWPFRVAKAFALVVAILDIFVIICLVQAWIHDASVVPTQTSENSQSSQKWIFRILKTWVLLPLFILVVILSWILSMVFAIGSITTSDLCYESPDPRLLAFVETQDNWKTTLVYDFITYYLNSCPADKEPFALEEVVVGVNSVVGTLDGFLGQVKDSAATVEAICGSDPGSTVSLADTLVDQMCSVTLIIQRVQRFLACDNWYPLYSLVAHDAVCANAAQGFLWLGATQFLIVVCAMVLLTTRASLYETKYEDNSEMPIESRTSRDREYGSSSDKQYS</sequence>
<evidence type="ECO:0000256" key="6">
    <source>
        <dbReference type="ARBA" id="ARBA00022989"/>
    </source>
</evidence>
<keyword evidence="9" id="KW-0869">Chloride channel</keyword>
<comment type="similarity">
    <text evidence="2">Belongs to the tweety family.</text>
</comment>
<dbReference type="InterPro" id="IPR006990">
    <property type="entry name" value="Tweety"/>
</dbReference>
<keyword evidence="10" id="KW-0325">Glycoprotein</keyword>
<dbReference type="PANTHER" id="PTHR12424:SF19">
    <property type="entry name" value="INTEGRASE ZINC-BINDING DOMAIN-CONTAINING PROTEIN"/>
    <property type="match status" value="1"/>
</dbReference>
<feature type="transmembrane region" description="Helical" evidence="14">
    <location>
        <begin position="186"/>
        <end position="205"/>
    </location>
</feature>
<feature type="transmembrane region" description="Helical" evidence="14">
    <location>
        <begin position="397"/>
        <end position="418"/>
    </location>
</feature>
<evidence type="ECO:0000256" key="11">
    <source>
        <dbReference type="ARBA" id="ARBA00023214"/>
    </source>
</evidence>
<dbReference type="EMBL" id="HBIM01002116">
    <property type="protein sequence ID" value="CAE0403656.1"/>
    <property type="molecule type" value="Transcribed_RNA"/>
</dbReference>
<evidence type="ECO:0000256" key="9">
    <source>
        <dbReference type="ARBA" id="ARBA00023173"/>
    </source>
</evidence>
<dbReference type="GO" id="GO:0005886">
    <property type="term" value="C:plasma membrane"/>
    <property type="evidence" value="ECO:0007669"/>
    <property type="project" value="UniProtKB-SubCell"/>
</dbReference>
<feature type="region of interest" description="Disordered" evidence="13">
    <location>
        <begin position="109"/>
        <end position="141"/>
    </location>
</feature>
<accession>A0A7S3KZH1</accession>
<evidence type="ECO:0000256" key="3">
    <source>
        <dbReference type="ARBA" id="ARBA00022448"/>
    </source>
</evidence>
<keyword evidence="6 14" id="KW-1133">Transmembrane helix</keyword>
<dbReference type="AlphaFoldDB" id="A0A7S3KZH1"/>
<dbReference type="GO" id="GO:0005254">
    <property type="term" value="F:chloride channel activity"/>
    <property type="evidence" value="ECO:0007669"/>
    <property type="project" value="UniProtKB-KW"/>
</dbReference>
<evidence type="ECO:0000256" key="14">
    <source>
        <dbReference type="SAM" id="Phobius"/>
    </source>
</evidence>
<keyword evidence="8 14" id="KW-0472">Membrane</keyword>
<feature type="compositionally biased region" description="Basic and acidic residues" evidence="13">
    <location>
        <begin position="115"/>
        <end position="131"/>
    </location>
</feature>
<evidence type="ECO:0000256" key="12">
    <source>
        <dbReference type="ARBA" id="ARBA00023303"/>
    </source>
</evidence>
<keyword evidence="7" id="KW-0406">Ion transport</keyword>
<evidence type="ECO:0000256" key="7">
    <source>
        <dbReference type="ARBA" id="ARBA00023065"/>
    </source>
</evidence>
<dbReference type="PANTHER" id="PTHR12424">
    <property type="entry name" value="TWEETY-RELATED"/>
    <property type="match status" value="1"/>
</dbReference>
<evidence type="ECO:0000313" key="15">
    <source>
        <dbReference type="EMBL" id="CAE0403656.1"/>
    </source>
</evidence>
<evidence type="ECO:0000256" key="8">
    <source>
        <dbReference type="ARBA" id="ARBA00023136"/>
    </source>
</evidence>
<evidence type="ECO:0000256" key="2">
    <source>
        <dbReference type="ARBA" id="ARBA00009849"/>
    </source>
</evidence>
<feature type="transmembrane region" description="Helical" evidence="14">
    <location>
        <begin position="446"/>
        <end position="468"/>
    </location>
</feature>
<organism evidence="15">
    <name type="scientific">Amphora coffeiformis</name>
    <dbReference type="NCBI Taxonomy" id="265554"/>
    <lineage>
        <taxon>Eukaryota</taxon>
        <taxon>Sar</taxon>
        <taxon>Stramenopiles</taxon>
        <taxon>Ochrophyta</taxon>
        <taxon>Bacillariophyta</taxon>
        <taxon>Bacillariophyceae</taxon>
        <taxon>Bacillariophycidae</taxon>
        <taxon>Thalassiophysales</taxon>
        <taxon>Catenulaceae</taxon>
        <taxon>Amphora</taxon>
    </lineage>
</organism>
<gene>
    <name evidence="15" type="ORF">ACOF00016_LOCUS1847</name>
</gene>
<protein>
    <submittedName>
        <fullName evidence="15">Uncharacterized protein</fullName>
    </submittedName>
</protein>
<feature type="transmembrane region" description="Helical" evidence="14">
    <location>
        <begin position="66"/>
        <end position="87"/>
    </location>
</feature>
<reference evidence="15" key="1">
    <citation type="submission" date="2021-01" db="EMBL/GenBank/DDBJ databases">
        <authorList>
            <person name="Corre E."/>
            <person name="Pelletier E."/>
            <person name="Niang G."/>
            <person name="Scheremetjew M."/>
            <person name="Finn R."/>
            <person name="Kale V."/>
            <person name="Holt S."/>
            <person name="Cochrane G."/>
            <person name="Meng A."/>
            <person name="Brown T."/>
            <person name="Cohen L."/>
        </authorList>
    </citation>
    <scope>NUCLEOTIDE SEQUENCE</scope>
    <source>
        <strain evidence="15">CCMP127</strain>
    </source>
</reference>
<evidence type="ECO:0000256" key="10">
    <source>
        <dbReference type="ARBA" id="ARBA00023180"/>
    </source>
</evidence>
<proteinExistence type="inferred from homology"/>
<keyword evidence="5 14" id="KW-0812">Transmembrane</keyword>
<keyword evidence="3" id="KW-0813">Transport</keyword>
<evidence type="ECO:0000256" key="13">
    <source>
        <dbReference type="SAM" id="MobiDB-lite"/>
    </source>
</evidence>
<feature type="region of interest" description="Disordered" evidence="13">
    <location>
        <begin position="643"/>
        <end position="665"/>
    </location>
</feature>
<name>A0A7S3KZH1_9STRA</name>
<feature type="transmembrane region" description="Helical" evidence="14">
    <location>
        <begin position="608"/>
        <end position="627"/>
    </location>
</feature>
<keyword evidence="12" id="KW-0407">Ion channel</keyword>
<dbReference type="GO" id="GO:0034707">
    <property type="term" value="C:chloride channel complex"/>
    <property type="evidence" value="ECO:0007669"/>
    <property type="project" value="UniProtKB-KW"/>
</dbReference>
<evidence type="ECO:0000256" key="4">
    <source>
        <dbReference type="ARBA" id="ARBA00022475"/>
    </source>
</evidence>
<keyword evidence="11" id="KW-0868">Chloride</keyword>
<evidence type="ECO:0000256" key="1">
    <source>
        <dbReference type="ARBA" id="ARBA00004651"/>
    </source>
</evidence>